<dbReference type="AlphaFoldDB" id="A0AAV3XA86"/>
<accession>A0AAV3XA86</accession>
<comment type="caution">
    <text evidence="2">The sequence shown here is derived from an EMBL/GenBank/DDBJ whole genome shotgun (WGS) entry which is preliminary data.</text>
</comment>
<gene>
    <name evidence="2" type="ORF">MiSe_30060</name>
</gene>
<keyword evidence="3" id="KW-1185">Reference proteome</keyword>
<evidence type="ECO:0000313" key="3">
    <source>
        <dbReference type="Proteomes" id="UP001050975"/>
    </source>
</evidence>
<keyword evidence="1" id="KW-0472">Membrane</keyword>
<reference evidence="2" key="1">
    <citation type="submission" date="2019-10" db="EMBL/GenBank/DDBJ databases">
        <title>Draft genome sequece of Microseira wollei NIES-4236.</title>
        <authorList>
            <person name="Yamaguchi H."/>
            <person name="Suzuki S."/>
            <person name="Kawachi M."/>
        </authorList>
    </citation>
    <scope>NUCLEOTIDE SEQUENCE</scope>
    <source>
        <strain evidence="2">NIES-4236</strain>
    </source>
</reference>
<name>A0AAV3XA86_9CYAN</name>
<protein>
    <submittedName>
        <fullName evidence="2">Uncharacterized protein</fullName>
    </submittedName>
</protein>
<dbReference type="Proteomes" id="UP001050975">
    <property type="component" value="Unassembled WGS sequence"/>
</dbReference>
<sequence length="82" mass="8687">MPDKMPLDSPRFPQITPDYPRLKPGATQTKPAFAGYLKPLPCGFCLCARLRSAILIVGAIVGVLGGAIALLNDLLGTMGFDD</sequence>
<keyword evidence="1" id="KW-0812">Transmembrane</keyword>
<evidence type="ECO:0000313" key="2">
    <source>
        <dbReference type="EMBL" id="GET38251.1"/>
    </source>
</evidence>
<organism evidence="2 3">
    <name type="scientific">Microseira wollei NIES-4236</name>
    <dbReference type="NCBI Taxonomy" id="2530354"/>
    <lineage>
        <taxon>Bacteria</taxon>
        <taxon>Bacillati</taxon>
        <taxon>Cyanobacteriota</taxon>
        <taxon>Cyanophyceae</taxon>
        <taxon>Oscillatoriophycideae</taxon>
        <taxon>Aerosakkonematales</taxon>
        <taxon>Aerosakkonemataceae</taxon>
        <taxon>Microseira</taxon>
    </lineage>
</organism>
<keyword evidence="1" id="KW-1133">Transmembrane helix</keyword>
<evidence type="ECO:0000256" key="1">
    <source>
        <dbReference type="SAM" id="Phobius"/>
    </source>
</evidence>
<dbReference type="EMBL" id="BLAY01000041">
    <property type="protein sequence ID" value="GET38251.1"/>
    <property type="molecule type" value="Genomic_DNA"/>
</dbReference>
<proteinExistence type="predicted"/>
<feature type="transmembrane region" description="Helical" evidence="1">
    <location>
        <begin position="53"/>
        <end position="71"/>
    </location>
</feature>